<feature type="transmembrane region" description="Helical" evidence="6">
    <location>
        <begin position="21"/>
        <end position="42"/>
    </location>
</feature>
<dbReference type="PANTHER" id="PTHR23513">
    <property type="entry name" value="INTEGRAL MEMBRANE EFFLUX PROTEIN-RELATED"/>
    <property type="match status" value="1"/>
</dbReference>
<reference evidence="7 8" key="1">
    <citation type="submission" date="2018-11" db="EMBL/GenBank/DDBJ databases">
        <title>Genomes From Bacteria Associated with the Canine Oral Cavity: a Test Case for Automated Genome-Based Taxonomic Assignment.</title>
        <authorList>
            <person name="Coil D.A."/>
            <person name="Jospin G."/>
            <person name="Darling A.E."/>
            <person name="Wallis C."/>
            <person name="Davis I.J."/>
            <person name="Harris S."/>
            <person name="Eisen J.A."/>
            <person name="Holcombe L.J."/>
            <person name="O'Flynn C."/>
        </authorList>
    </citation>
    <scope>NUCLEOTIDE SEQUENCE [LARGE SCALE GENOMIC DNA]</scope>
    <source>
        <strain evidence="7 8">OH770</strain>
    </source>
</reference>
<dbReference type="GO" id="GO:0005886">
    <property type="term" value="C:plasma membrane"/>
    <property type="evidence" value="ECO:0007669"/>
    <property type="project" value="UniProtKB-SubCell"/>
</dbReference>
<accession>A0A3P1SGQ3</accession>
<dbReference type="SUPFAM" id="SSF103473">
    <property type="entry name" value="MFS general substrate transporter"/>
    <property type="match status" value="1"/>
</dbReference>
<evidence type="ECO:0000256" key="2">
    <source>
        <dbReference type="ARBA" id="ARBA00022475"/>
    </source>
</evidence>
<evidence type="ECO:0000256" key="1">
    <source>
        <dbReference type="ARBA" id="ARBA00004651"/>
    </source>
</evidence>
<dbReference type="Proteomes" id="UP000280444">
    <property type="component" value="Unassembled WGS sequence"/>
</dbReference>
<keyword evidence="2" id="KW-1003">Cell membrane</keyword>
<dbReference type="InterPro" id="IPR011701">
    <property type="entry name" value="MFS"/>
</dbReference>
<keyword evidence="8" id="KW-1185">Reference proteome</keyword>
<dbReference type="Pfam" id="PF07690">
    <property type="entry name" value="MFS_1"/>
    <property type="match status" value="1"/>
</dbReference>
<evidence type="ECO:0000256" key="6">
    <source>
        <dbReference type="SAM" id="Phobius"/>
    </source>
</evidence>
<protein>
    <submittedName>
        <fullName evidence="7">MFS transporter</fullName>
    </submittedName>
</protein>
<feature type="transmembrane region" description="Helical" evidence="6">
    <location>
        <begin position="226"/>
        <end position="252"/>
    </location>
</feature>
<feature type="transmembrane region" description="Helical" evidence="6">
    <location>
        <begin position="313"/>
        <end position="334"/>
    </location>
</feature>
<dbReference type="GO" id="GO:0022857">
    <property type="term" value="F:transmembrane transporter activity"/>
    <property type="evidence" value="ECO:0007669"/>
    <property type="project" value="InterPro"/>
</dbReference>
<comment type="subcellular location">
    <subcellularLocation>
        <location evidence="1">Cell membrane</location>
        <topology evidence="1">Multi-pass membrane protein</topology>
    </subcellularLocation>
</comment>
<feature type="transmembrane region" description="Helical" evidence="6">
    <location>
        <begin position="355"/>
        <end position="374"/>
    </location>
</feature>
<name>A0A3P1SGQ3_9ACTO</name>
<keyword evidence="3 6" id="KW-0812">Transmembrane</keyword>
<dbReference type="Gene3D" id="1.20.1250.20">
    <property type="entry name" value="MFS general substrate transporter like domains"/>
    <property type="match status" value="1"/>
</dbReference>
<feature type="transmembrane region" description="Helical" evidence="6">
    <location>
        <begin position="258"/>
        <end position="277"/>
    </location>
</feature>
<organism evidence="7 8">
    <name type="scientific">Schaalia canis</name>
    <dbReference type="NCBI Taxonomy" id="100469"/>
    <lineage>
        <taxon>Bacteria</taxon>
        <taxon>Bacillati</taxon>
        <taxon>Actinomycetota</taxon>
        <taxon>Actinomycetes</taxon>
        <taxon>Actinomycetales</taxon>
        <taxon>Actinomycetaceae</taxon>
        <taxon>Schaalia</taxon>
    </lineage>
</organism>
<dbReference type="PANTHER" id="PTHR23513:SF6">
    <property type="entry name" value="MAJOR FACILITATOR SUPERFAMILY ASSOCIATED DOMAIN-CONTAINING PROTEIN"/>
    <property type="match status" value="1"/>
</dbReference>
<dbReference type="InterPro" id="IPR036259">
    <property type="entry name" value="MFS_trans_sf"/>
</dbReference>
<feature type="transmembrane region" description="Helical" evidence="6">
    <location>
        <begin position="289"/>
        <end position="307"/>
    </location>
</feature>
<dbReference type="EMBL" id="RQZF01000001">
    <property type="protein sequence ID" value="RRC96338.1"/>
    <property type="molecule type" value="Genomic_DNA"/>
</dbReference>
<keyword evidence="4 6" id="KW-1133">Transmembrane helix</keyword>
<evidence type="ECO:0000256" key="3">
    <source>
        <dbReference type="ARBA" id="ARBA00022692"/>
    </source>
</evidence>
<evidence type="ECO:0000256" key="4">
    <source>
        <dbReference type="ARBA" id="ARBA00022989"/>
    </source>
</evidence>
<comment type="caution">
    <text evidence="7">The sequence shown here is derived from an EMBL/GenBank/DDBJ whole genome shotgun (WGS) entry which is preliminary data.</text>
</comment>
<keyword evidence="5 6" id="KW-0472">Membrane</keyword>
<sequence>MAAYPQLSHNAAFRRLWWGQTAGFLGFQVATLVTSTTAISVLQASNAEIGVVNAAQLAAFLFLGLPAGAWVDRWRKKPTMVVANVARTLALAWIPVAWLVGVLDVLQLIIVSALVGVSSVFFDVASQSLIPRLVAVDQISAANGRLEASFQVTRIAGPGIAGWLMGLVSIPLSFLAASLTYALSAITIARIPVEEPPSERPTDGGLFSQIREGIAFVRSERLLGPLFLSIAWASLTTQGVFVLTPVIALRILGVSPSALGTLLAIGALGGIAGAFLHSRVVTRLGVGRTIVWCYTIGSAAAIGLAIAPYAGDYALAVFIVANVVMAFFGTLYNITQMSLRQSLCPRPLLGRVNATFRFAVWGAMPVGALLAGWAADYLGIVPTTVLFIALSLTAGIAMALTPAAKLRTVPLPHPVKASEGH</sequence>
<feature type="transmembrane region" description="Helical" evidence="6">
    <location>
        <begin position="160"/>
        <end position="183"/>
    </location>
</feature>
<dbReference type="OrthoDB" id="9815525at2"/>
<proteinExistence type="predicted"/>
<feature type="transmembrane region" description="Helical" evidence="6">
    <location>
        <begin position="92"/>
        <end position="122"/>
    </location>
</feature>
<gene>
    <name evidence="7" type="ORF">EII11_01420</name>
</gene>
<evidence type="ECO:0000256" key="5">
    <source>
        <dbReference type="ARBA" id="ARBA00023136"/>
    </source>
</evidence>
<dbReference type="AlphaFoldDB" id="A0A3P1SGQ3"/>
<evidence type="ECO:0000313" key="8">
    <source>
        <dbReference type="Proteomes" id="UP000280444"/>
    </source>
</evidence>
<feature type="transmembrane region" description="Helical" evidence="6">
    <location>
        <begin position="380"/>
        <end position="400"/>
    </location>
</feature>
<dbReference type="RefSeq" id="WP_124867824.1">
    <property type="nucleotide sequence ID" value="NZ_RQZF01000001.1"/>
</dbReference>
<evidence type="ECO:0000313" key="7">
    <source>
        <dbReference type="EMBL" id="RRC96338.1"/>
    </source>
</evidence>
<feature type="transmembrane region" description="Helical" evidence="6">
    <location>
        <begin position="54"/>
        <end position="71"/>
    </location>
</feature>
<dbReference type="CDD" id="cd06173">
    <property type="entry name" value="MFS_MefA_like"/>
    <property type="match status" value="1"/>
</dbReference>